<dbReference type="Proteomes" id="UP001487740">
    <property type="component" value="Unassembled WGS sequence"/>
</dbReference>
<sequence>MPYWAITSKPEVERIFKLILGEYTIASSDNTGIDVAKNKFLVSSVLNVLDLEMSEIVKNIEGSIERKRLEQAVNEIKRNIMTSSSPSILGIEGALSSMLSAHDMRDGRLSGSIMESGEDAIRAIDSFKTAPLLVRHTALFHPHSPLCLSRQTKDMLARRTHSTTTASNILSESMPLLGDIVLCNTKDTPPERAIDRMLLSTFLDYRRRHRQEDVSTSTNTWGGADGLLQVRLLPSFLIFNPTGAASVNGVPITREGELLAAMKRKKAAGVGEGNAEEFGRGILNEGALRAVNDKAISSELKLLKESWDRIVKLQAVFSKTADFIYKSINNKIIKNQMSLGCLIAVNSRGIEELRITMEEQITLSSNQGREMPEHGGIRYDSGEGLITDADSLFRGLNSKTASTNLLHRVVDTIVQGLENGDRRRLAFVDVAPAP</sequence>
<dbReference type="EMBL" id="JARAKH010000802">
    <property type="protein sequence ID" value="KAK8373886.1"/>
    <property type="molecule type" value="Genomic_DNA"/>
</dbReference>
<proteinExistence type="predicted"/>
<evidence type="ECO:0000313" key="1">
    <source>
        <dbReference type="EMBL" id="KAK8373886.1"/>
    </source>
</evidence>
<keyword evidence="2" id="KW-1185">Reference proteome</keyword>
<protein>
    <submittedName>
        <fullName evidence="1">Uncharacterized protein</fullName>
    </submittedName>
</protein>
<dbReference type="AlphaFoldDB" id="A0AAW0SG73"/>
<accession>A0AAW0SG73</accession>
<gene>
    <name evidence="1" type="ORF">O3P69_020961</name>
</gene>
<name>A0AAW0SG73_SCYPA</name>
<reference evidence="1 2" key="1">
    <citation type="submission" date="2023-03" db="EMBL/GenBank/DDBJ databases">
        <title>High-quality genome of Scylla paramamosain provides insights in environmental adaptation.</title>
        <authorList>
            <person name="Zhang L."/>
        </authorList>
    </citation>
    <scope>NUCLEOTIDE SEQUENCE [LARGE SCALE GENOMIC DNA]</scope>
    <source>
        <strain evidence="1">LZ_2023a</strain>
        <tissue evidence="1">Muscle</tissue>
    </source>
</reference>
<comment type="caution">
    <text evidence="1">The sequence shown here is derived from an EMBL/GenBank/DDBJ whole genome shotgun (WGS) entry which is preliminary data.</text>
</comment>
<organism evidence="1 2">
    <name type="scientific">Scylla paramamosain</name>
    <name type="common">Mud crab</name>
    <dbReference type="NCBI Taxonomy" id="85552"/>
    <lineage>
        <taxon>Eukaryota</taxon>
        <taxon>Metazoa</taxon>
        <taxon>Ecdysozoa</taxon>
        <taxon>Arthropoda</taxon>
        <taxon>Crustacea</taxon>
        <taxon>Multicrustacea</taxon>
        <taxon>Malacostraca</taxon>
        <taxon>Eumalacostraca</taxon>
        <taxon>Eucarida</taxon>
        <taxon>Decapoda</taxon>
        <taxon>Pleocyemata</taxon>
        <taxon>Brachyura</taxon>
        <taxon>Eubrachyura</taxon>
        <taxon>Portunoidea</taxon>
        <taxon>Portunidae</taxon>
        <taxon>Portuninae</taxon>
        <taxon>Scylla</taxon>
    </lineage>
</organism>
<evidence type="ECO:0000313" key="2">
    <source>
        <dbReference type="Proteomes" id="UP001487740"/>
    </source>
</evidence>